<dbReference type="InterPro" id="IPR001806">
    <property type="entry name" value="Small_GTPase"/>
</dbReference>
<dbReference type="GO" id="GO:0003924">
    <property type="term" value="F:GTPase activity"/>
    <property type="evidence" value="ECO:0007669"/>
    <property type="project" value="InterPro"/>
</dbReference>
<dbReference type="InterPro" id="IPR050227">
    <property type="entry name" value="Rab"/>
</dbReference>
<dbReference type="FunFam" id="3.40.50.300:FF:001447">
    <property type="entry name" value="Ras-related protein Rab-1B"/>
    <property type="match status" value="1"/>
</dbReference>
<keyword evidence="2" id="KW-0342">GTP-binding</keyword>
<dbReference type="OrthoDB" id="328704at2759"/>
<dbReference type="SMART" id="SM00175">
    <property type="entry name" value="RAB"/>
    <property type="match status" value="1"/>
</dbReference>
<dbReference type="Gene3D" id="3.40.50.300">
    <property type="entry name" value="P-loop containing nucleotide triphosphate hydrolases"/>
    <property type="match status" value="1"/>
</dbReference>
<evidence type="ECO:0000256" key="1">
    <source>
        <dbReference type="ARBA" id="ARBA00022741"/>
    </source>
</evidence>
<keyword evidence="1" id="KW-0547">Nucleotide-binding</keyword>
<gene>
    <name evidence="3" type="ORF">CSUI_004029</name>
</gene>
<dbReference type="GeneID" id="94427435"/>
<evidence type="ECO:0000256" key="2">
    <source>
        <dbReference type="ARBA" id="ARBA00023134"/>
    </source>
</evidence>
<comment type="caution">
    <text evidence="3">The sequence shown here is derived from an EMBL/GenBank/DDBJ whole genome shotgun (WGS) entry which is preliminary data.</text>
</comment>
<dbReference type="PROSITE" id="PS51421">
    <property type="entry name" value="RAS"/>
    <property type="match status" value="1"/>
</dbReference>
<dbReference type="InterPro" id="IPR005225">
    <property type="entry name" value="Small_GTP-bd"/>
</dbReference>
<protein>
    <submittedName>
        <fullName evidence="3">Small rab-related gtpase</fullName>
    </submittedName>
</protein>
<dbReference type="SUPFAM" id="SSF52540">
    <property type="entry name" value="P-loop containing nucleoside triphosphate hydrolases"/>
    <property type="match status" value="1"/>
</dbReference>
<dbReference type="InterPro" id="IPR027417">
    <property type="entry name" value="P-loop_NTPase"/>
</dbReference>
<dbReference type="NCBIfam" id="TIGR00231">
    <property type="entry name" value="small_GTP"/>
    <property type="match status" value="1"/>
</dbReference>
<keyword evidence="4" id="KW-1185">Reference proteome</keyword>
<dbReference type="Proteomes" id="UP000221165">
    <property type="component" value="Unassembled WGS sequence"/>
</dbReference>
<evidence type="ECO:0000313" key="4">
    <source>
        <dbReference type="Proteomes" id="UP000221165"/>
    </source>
</evidence>
<dbReference type="SMART" id="SM00174">
    <property type="entry name" value="RHO"/>
    <property type="match status" value="1"/>
</dbReference>
<dbReference type="RefSeq" id="XP_067923800.1">
    <property type="nucleotide sequence ID" value="XM_068064224.1"/>
</dbReference>
<reference evidence="3 4" key="1">
    <citation type="journal article" date="2017" name="Int. J. Parasitol.">
        <title>The genome of the protozoan parasite Cystoisospora suis and a reverse vaccinology approach to identify vaccine candidates.</title>
        <authorList>
            <person name="Palmieri N."/>
            <person name="Shrestha A."/>
            <person name="Ruttkowski B."/>
            <person name="Beck T."/>
            <person name="Vogl C."/>
            <person name="Tomley F."/>
            <person name="Blake D.P."/>
            <person name="Joachim A."/>
        </authorList>
    </citation>
    <scope>NUCLEOTIDE SEQUENCE [LARGE SCALE GENOMIC DNA]</scope>
    <source>
        <strain evidence="3 4">Wien I</strain>
    </source>
</reference>
<evidence type="ECO:0000313" key="3">
    <source>
        <dbReference type="EMBL" id="PHJ22123.1"/>
    </source>
</evidence>
<proteinExistence type="predicted"/>
<dbReference type="EMBL" id="MIGC01001811">
    <property type="protein sequence ID" value="PHJ22123.1"/>
    <property type="molecule type" value="Genomic_DNA"/>
</dbReference>
<dbReference type="SMART" id="SM00173">
    <property type="entry name" value="RAS"/>
    <property type="match status" value="1"/>
</dbReference>
<organism evidence="3 4">
    <name type="scientific">Cystoisospora suis</name>
    <dbReference type="NCBI Taxonomy" id="483139"/>
    <lineage>
        <taxon>Eukaryota</taxon>
        <taxon>Sar</taxon>
        <taxon>Alveolata</taxon>
        <taxon>Apicomplexa</taxon>
        <taxon>Conoidasida</taxon>
        <taxon>Coccidia</taxon>
        <taxon>Eucoccidiorida</taxon>
        <taxon>Eimeriorina</taxon>
        <taxon>Sarcocystidae</taxon>
        <taxon>Cystoisospora</taxon>
    </lineage>
</organism>
<dbReference type="GO" id="GO:0005525">
    <property type="term" value="F:GTP binding"/>
    <property type="evidence" value="ECO:0007669"/>
    <property type="project" value="UniProtKB-KW"/>
</dbReference>
<sequence>MALIEEDFDKSLKVIVVGNGTVGKSSLITRFANRTYTSGYKKTLAVDFVEKGAQIKTKDGEEELTFLLWDTAGQEEYNSVTRAYYRGAGAAVIVFSTTDRASFDAVANWHRKILEECDGVIIVLVQNKIDLMDQVGTRCRDISRARGDPARWCPYMPW</sequence>
<dbReference type="PROSITE" id="PS51419">
    <property type="entry name" value="RAB"/>
    <property type="match status" value="1"/>
</dbReference>
<dbReference type="PRINTS" id="PR00449">
    <property type="entry name" value="RASTRNSFRMNG"/>
</dbReference>
<name>A0A2C6L349_9APIC</name>
<dbReference type="PANTHER" id="PTHR47977">
    <property type="entry name" value="RAS-RELATED PROTEIN RAB"/>
    <property type="match status" value="1"/>
</dbReference>
<dbReference type="VEuPathDB" id="ToxoDB:CSUI_004029"/>
<accession>A0A2C6L349</accession>
<dbReference type="Pfam" id="PF00071">
    <property type="entry name" value="Ras"/>
    <property type="match status" value="1"/>
</dbReference>
<dbReference type="AlphaFoldDB" id="A0A2C6L349"/>